<gene>
    <name evidence="1" type="ORF">TBCH5v1_0747</name>
</gene>
<dbReference type="GeneID" id="26136024"/>
<dbReference type="RefSeq" id="WP_056933545.1">
    <property type="nucleotide sequence ID" value="NZ_CP013050.1"/>
</dbReference>
<dbReference type="AlphaFoldDB" id="A0A0S1XAA6"/>
<reference evidence="1 2" key="1">
    <citation type="journal article" date="2016" name="Genome Announc.">
        <title>Complete genome sequence of the hyperthermophilic and piezophilic archaeon Thermococcus barophilus Ch5, capable of growth at the expense of hydrogenogenesis from carbon monoxide and formate.</title>
        <authorList>
            <person name="Oger P."/>
            <person name="Sokolova T.G."/>
            <person name="Kozhevnikova D.A."/>
            <person name="Taranov E.A."/>
            <person name="Vannier P."/>
            <person name="Lee H.S."/>
            <person name="Kwon K.K."/>
            <person name="Kang S.G."/>
            <person name="Lee J.H."/>
            <person name="Bonch-Osmolovskaya E.A."/>
            <person name="Lebedinsky A.V."/>
        </authorList>
    </citation>
    <scope>NUCLEOTIDE SEQUENCE [LARGE SCALE GENOMIC DNA]</scope>
    <source>
        <strain evidence="2">Ch5</strain>
    </source>
</reference>
<dbReference type="Proteomes" id="UP000066042">
    <property type="component" value="Chromosome"/>
</dbReference>
<dbReference type="STRING" id="55802.TBCH5v1_0747"/>
<evidence type="ECO:0000313" key="2">
    <source>
        <dbReference type="Proteomes" id="UP000066042"/>
    </source>
</evidence>
<protein>
    <submittedName>
        <fullName evidence="1">Uncharacterized protein</fullName>
    </submittedName>
</protein>
<name>A0A0S1XAA6_THEBA</name>
<dbReference type="PATRIC" id="fig|55802.8.peg.742"/>
<sequence>MVEFEFELPLDHLNRVMDKAVKNNINIKWTYYNPRRHSFVIRMQTKEELLEKYLVEISDPLCPAEVSIIKDGKVSEAFLIGVDINGRKIPAVISMWYSENNFRPSKITVTMWESDFSDDAVKKFVEKIKEIKPQTALFQDIAIEGKEKEIIVLKLKFRNNKTG</sequence>
<dbReference type="EMBL" id="CP013050">
    <property type="protein sequence ID" value="ALM74705.1"/>
    <property type="molecule type" value="Genomic_DNA"/>
</dbReference>
<organism evidence="1 2">
    <name type="scientific">Thermococcus barophilus</name>
    <dbReference type="NCBI Taxonomy" id="55802"/>
    <lineage>
        <taxon>Archaea</taxon>
        <taxon>Methanobacteriati</taxon>
        <taxon>Methanobacteriota</taxon>
        <taxon>Thermococci</taxon>
        <taxon>Thermococcales</taxon>
        <taxon>Thermococcaceae</taxon>
        <taxon>Thermococcus</taxon>
    </lineage>
</organism>
<accession>A0A0S1XAA6</accession>
<proteinExistence type="predicted"/>
<evidence type="ECO:0000313" key="1">
    <source>
        <dbReference type="EMBL" id="ALM74705.1"/>
    </source>
</evidence>